<dbReference type="EMBL" id="SJPQ01000002">
    <property type="protein sequence ID" value="TWT88296.1"/>
    <property type="molecule type" value="Genomic_DNA"/>
</dbReference>
<comment type="caution">
    <text evidence="1">Lacks conserved residue(s) required for the propagation of feature annotation.</text>
</comment>
<dbReference type="RefSeq" id="WP_146399223.1">
    <property type="nucleotide sequence ID" value="NZ_SJPQ01000002.1"/>
</dbReference>
<evidence type="ECO:0000313" key="3">
    <source>
        <dbReference type="EMBL" id="TWT88296.1"/>
    </source>
</evidence>
<keyword evidence="4" id="KW-1185">Reference proteome</keyword>
<comment type="caution">
    <text evidence="3">The sequence shown here is derived from an EMBL/GenBank/DDBJ whole genome shotgun (WGS) entry which is preliminary data.</text>
</comment>
<proteinExistence type="predicted"/>
<dbReference type="PROSITE" id="PS50110">
    <property type="entry name" value="RESPONSE_REGULATORY"/>
    <property type="match status" value="1"/>
</dbReference>
<feature type="domain" description="Response regulatory" evidence="2">
    <location>
        <begin position="3"/>
        <end position="121"/>
    </location>
</feature>
<dbReference type="GO" id="GO:0000160">
    <property type="term" value="P:phosphorelay signal transduction system"/>
    <property type="evidence" value="ECO:0007669"/>
    <property type="project" value="InterPro"/>
</dbReference>
<evidence type="ECO:0000259" key="2">
    <source>
        <dbReference type="PROSITE" id="PS50110"/>
    </source>
</evidence>
<organism evidence="3 4">
    <name type="scientific">Pseudobythopirellula maris</name>
    <dbReference type="NCBI Taxonomy" id="2527991"/>
    <lineage>
        <taxon>Bacteria</taxon>
        <taxon>Pseudomonadati</taxon>
        <taxon>Planctomycetota</taxon>
        <taxon>Planctomycetia</taxon>
        <taxon>Pirellulales</taxon>
        <taxon>Lacipirellulaceae</taxon>
        <taxon>Pseudobythopirellula</taxon>
    </lineage>
</organism>
<sequence>MKRVLDVGNCDPDHRAITSFLTSNFDVTVDRARLPADTFEKLAAGDYHLVVINRKLDEDYSDGLEIIRQMKADERMSDVPVMLVTNLAEHQDAAEAAGALRGFGKLEYNDPSAVERVAAVLG</sequence>
<protein>
    <submittedName>
        <fullName evidence="3">Chemotaxis regulatory protein CheY</fullName>
    </submittedName>
</protein>
<evidence type="ECO:0000256" key="1">
    <source>
        <dbReference type="PROSITE-ProRule" id="PRU00169"/>
    </source>
</evidence>
<dbReference type="SUPFAM" id="SSF52172">
    <property type="entry name" value="CheY-like"/>
    <property type="match status" value="1"/>
</dbReference>
<dbReference type="Proteomes" id="UP000315440">
    <property type="component" value="Unassembled WGS sequence"/>
</dbReference>
<name>A0A5C5ZMH6_9BACT</name>
<gene>
    <name evidence="3" type="ORF">Mal64_17750</name>
</gene>
<dbReference type="InterPro" id="IPR001789">
    <property type="entry name" value="Sig_transdc_resp-reg_receiver"/>
</dbReference>
<dbReference type="Gene3D" id="3.40.50.2300">
    <property type="match status" value="1"/>
</dbReference>
<evidence type="ECO:0000313" key="4">
    <source>
        <dbReference type="Proteomes" id="UP000315440"/>
    </source>
</evidence>
<dbReference type="AlphaFoldDB" id="A0A5C5ZMH6"/>
<dbReference type="InterPro" id="IPR011006">
    <property type="entry name" value="CheY-like_superfamily"/>
</dbReference>
<accession>A0A5C5ZMH6</accession>
<reference evidence="3 4" key="1">
    <citation type="submission" date="2019-02" db="EMBL/GenBank/DDBJ databases">
        <title>Deep-cultivation of Planctomycetes and their phenomic and genomic characterization uncovers novel biology.</title>
        <authorList>
            <person name="Wiegand S."/>
            <person name="Jogler M."/>
            <person name="Boedeker C."/>
            <person name="Pinto D."/>
            <person name="Vollmers J."/>
            <person name="Rivas-Marin E."/>
            <person name="Kohn T."/>
            <person name="Peeters S.H."/>
            <person name="Heuer A."/>
            <person name="Rast P."/>
            <person name="Oberbeckmann S."/>
            <person name="Bunk B."/>
            <person name="Jeske O."/>
            <person name="Meyerdierks A."/>
            <person name="Storesund J.E."/>
            <person name="Kallscheuer N."/>
            <person name="Luecker S."/>
            <person name="Lage O.M."/>
            <person name="Pohl T."/>
            <person name="Merkel B.J."/>
            <person name="Hornburger P."/>
            <person name="Mueller R.-W."/>
            <person name="Bruemmer F."/>
            <person name="Labrenz M."/>
            <person name="Spormann A.M."/>
            <person name="Op Den Camp H."/>
            <person name="Overmann J."/>
            <person name="Amann R."/>
            <person name="Jetten M.S.M."/>
            <person name="Mascher T."/>
            <person name="Medema M.H."/>
            <person name="Devos D.P."/>
            <person name="Kaster A.-K."/>
            <person name="Ovreas L."/>
            <person name="Rohde M."/>
            <person name="Galperin M.Y."/>
            <person name="Jogler C."/>
        </authorList>
    </citation>
    <scope>NUCLEOTIDE SEQUENCE [LARGE SCALE GENOMIC DNA]</scope>
    <source>
        <strain evidence="3 4">Mal64</strain>
    </source>
</reference>
<dbReference type="OrthoDB" id="279132at2"/>